<keyword evidence="7" id="KW-0325">Glycoprotein</keyword>
<evidence type="ECO:0000256" key="3">
    <source>
        <dbReference type="ARBA" id="ARBA00022475"/>
    </source>
</evidence>
<evidence type="ECO:0000256" key="2">
    <source>
        <dbReference type="ARBA" id="ARBA00010532"/>
    </source>
</evidence>
<dbReference type="PRINTS" id="PR01609">
    <property type="entry name" value="CD36FAMILY"/>
</dbReference>
<keyword evidence="10" id="KW-1185">Reference proteome</keyword>
<dbReference type="AlphaFoldDB" id="A0A6J1M3M3"/>
<keyword evidence="6 9" id="KW-0472">Membrane</keyword>
<name>A0A6J1M3M3_DROHY</name>
<accession>A0A6J1M3M3</accession>
<comment type="subcellular location">
    <subcellularLocation>
        <location evidence="1">Cell membrane</location>
    </subcellularLocation>
</comment>
<evidence type="ECO:0000256" key="4">
    <source>
        <dbReference type="ARBA" id="ARBA00022692"/>
    </source>
</evidence>
<dbReference type="Proteomes" id="UP000504633">
    <property type="component" value="Unplaced"/>
</dbReference>
<sequence>MALRFRLIIAYEQFLTFGSAQRSKSTSDMPTQSSAMWRQRSNRGLLIGIFGFCLGLFGIMCGMFWEDIFNWFKHKEMALAPDTRVYENWKTPPMELHLDIYLYNWTNPEEFGNLSSKPILQQLGPYRFIDKPDKVNISWHPANSSVTYRRRSFYYFDAAGSAGSLDDEITTLNAVALSAAATAKQWSAVKRGMVDVGLKLYGQEMSVTKTVDEMLFTGYSDSMIDVAMAMPIFGDEVKVPFDKFGWFYTRNGSADLTGVFNVYTGADDLSQLGQMHSWNYHTHTGFFDSYCGMTNGSAGEFQPQQPQPGGSVGLFTPDMCRTLPLDYVETLQIEGLQGYKFAGGDRSVDNGTLYPENLCFCGGECVPSGVMNISSCRFGSPVFMSYPHFYNADPYYLEQVEGLEPDKERHEFYMVVEPSTGIPLEVAARFQVNMLVEPIDGIQLYTDIPRIFFPLIWFEQKVTITSELAEQLKLLPAVLLGGQIFAGICLAIGLILLLWMPMQQLLSWCQTRRYDVKTQQKSNGQYKSRSQFSSAEELKSKASTLVCEKSAGESPDSSPLLERNSTPAAMITKSQTDDNEVICIREGTDSKQD</sequence>
<dbReference type="GO" id="GO:0005886">
    <property type="term" value="C:plasma membrane"/>
    <property type="evidence" value="ECO:0007669"/>
    <property type="project" value="UniProtKB-SubCell"/>
</dbReference>
<dbReference type="OrthoDB" id="514335at2759"/>
<keyword evidence="4 9" id="KW-0812">Transmembrane</keyword>
<comment type="similarity">
    <text evidence="2">Belongs to the CD36 family.</text>
</comment>
<dbReference type="GeneID" id="111601898"/>
<dbReference type="Pfam" id="PF01130">
    <property type="entry name" value="CD36"/>
    <property type="match status" value="1"/>
</dbReference>
<dbReference type="PANTHER" id="PTHR11923:SF93">
    <property type="entry name" value="GH07959P-RELATED"/>
    <property type="match status" value="1"/>
</dbReference>
<reference evidence="11" key="1">
    <citation type="submission" date="2025-08" db="UniProtKB">
        <authorList>
            <consortium name="RefSeq"/>
        </authorList>
    </citation>
    <scope>IDENTIFICATION</scope>
    <source>
        <strain evidence="11">15085-1641.00</strain>
        <tissue evidence="11">Whole body</tissue>
    </source>
</reference>
<evidence type="ECO:0000313" key="11">
    <source>
        <dbReference type="RefSeq" id="XP_023174512.2"/>
    </source>
</evidence>
<feature type="transmembrane region" description="Helical" evidence="9">
    <location>
        <begin position="474"/>
        <end position="499"/>
    </location>
</feature>
<dbReference type="GO" id="GO:0005737">
    <property type="term" value="C:cytoplasm"/>
    <property type="evidence" value="ECO:0007669"/>
    <property type="project" value="TreeGrafter"/>
</dbReference>
<dbReference type="PANTHER" id="PTHR11923">
    <property type="entry name" value="SCAVENGER RECEPTOR CLASS B TYPE-1 SR-B1"/>
    <property type="match status" value="1"/>
</dbReference>
<keyword evidence="3" id="KW-1003">Cell membrane</keyword>
<dbReference type="GO" id="GO:0005044">
    <property type="term" value="F:scavenger receptor activity"/>
    <property type="evidence" value="ECO:0007669"/>
    <property type="project" value="TreeGrafter"/>
</dbReference>
<dbReference type="CTD" id="34024"/>
<feature type="region of interest" description="Disordered" evidence="8">
    <location>
        <begin position="549"/>
        <end position="577"/>
    </location>
</feature>
<proteinExistence type="inferred from homology"/>
<organism evidence="10 11">
    <name type="scientific">Drosophila hydei</name>
    <name type="common">Fruit fly</name>
    <dbReference type="NCBI Taxonomy" id="7224"/>
    <lineage>
        <taxon>Eukaryota</taxon>
        <taxon>Metazoa</taxon>
        <taxon>Ecdysozoa</taxon>
        <taxon>Arthropoda</taxon>
        <taxon>Hexapoda</taxon>
        <taxon>Insecta</taxon>
        <taxon>Pterygota</taxon>
        <taxon>Neoptera</taxon>
        <taxon>Endopterygota</taxon>
        <taxon>Diptera</taxon>
        <taxon>Brachycera</taxon>
        <taxon>Muscomorpha</taxon>
        <taxon>Ephydroidea</taxon>
        <taxon>Drosophilidae</taxon>
        <taxon>Drosophila</taxon>
    </lineage>
</organism>
<keyword evidence="5 9" id="KW-1133">Transmembrane helix</keyword>
<evidence type="ECO:0000256" key="5">
    <source>
        <dbReference type="ARBA" id="ARBA00022989"/>
    </source>
</evidence>
<protein>
    <submittedName>
        <fullName evidence="11">Protein peste isoform X1</fullName>
    </submittedName>
</protein>
<evidence type="ECO:0000256" key="7">
    <source>
        <dbReference type="ARBA" id="ARBA00023180"/>
    </source>
</evidence>
<evidence type="ECO:0000256" key="9">
    <source>
        <dbReference type="SAM" id="Phobius"/>
    </source>
</evidence>
<evidence type="ECO:0000256" key="6">
    <source>
        <dbReference type="ARBA" id="ARBA00023136"/>
    </source>
</evidence>
<evidence type="ECO:0000313" key="10">
    <source>
        <dbReference type="Proteomes" id="UP000504633"/>
    </source>
</evidence>
<dbReference type="KEGG" id="dhe:111601898"/>
<evidence type="ECO:0000256" key="1">
    <source>
        <dbReference type="ARBA" id="ARBA00004236"/>
    </source>
</evidence>
<evidence type="ECO:0000256" key="8">
    <source>
        <dbReference type="SAM" id="MobiDB-lite"/>
    </source>
</evidence>
<dbReference type="RefSeq" id="XP_023174512.2">
    <property type="nucleotide sequence ID" value="XM_023318744.2"/>
</dbReference>
<feature type="transmembrane region" description="Helical" evidence="9">
    <location>
        <begin position="45"/>
        <end position="65"/>
    </location>
</feature>
<dbReference type="InterPro" id="IPR002159">
    <property type="entry name" value="CD36_fam"/>
</dbReference>
<gene>
    <name evidence="11" type="primary">LOC111601898</name>
</gene>